<evidence type="ECO:0000313" key="2">
    <source>
        <dbReference type="EMBL" id="MDT0602448.1"/>
    </source>
</evidence>
<evidence type="ECO:0000313" key="3">
    <source>
        <dbReference type="Proteomes" id="UP001266357"/>
    </source>
</evidence>
<proteinExistence type="predicted"/>
<organism evidence="2 3">
    <name type="scientific">Thalassotalea castellviae</name>
    <dbReference type="NCBI Taxonomy" id="3075612"/>
    <lineage>
        <taxon>Bacteria</taxon>
        <taxon>Pseudomonadati</taxon>
        <taxon>Pseudomonadota</taxon>
        <taxon>Gammaproteobacteria</taxon>
        <taxon>Alteromonadales</taxon>
        <taxon>Colwelliaceae</taxon>
        <taxon>Thalassotalea</taxon>
    </lineage>
</organism>
<dbReference type="RefSeq" id="WP_311576701.1">
    <property type="nucleotide sequence ID" value="NZ_JAVRIF010000001.1"/>
</dbReference>
<feature type="compositionally biased region" description="Low complexity" evidence="1">
    <location>
        <begin position="43"/>
        <end position="53"/>
    </location>
</feature>
<accession>A0ABU2ZXT9</accession>
<feature type="compositionally biased region" description="Polar residues" evidence="1">
    <location>
        <begin position="69"/>
        <end position="90"/>
    </location>
</feature>
<feature type="compositionally biased region" description="Basic and acidic residues" evidence="1">
    <location>
        <begin position="26"/>
        <end position="42"/>
    </location>
</feature>
<keyword evidence="3" id="KW-1185">Reference proteome</keyword>
<dbReference type="Proteomes" id="UP001266357">
    <property type="component" value="Unassembled WGS sequence"/>
</dbReference>
<feature type="region of interest" description="Disordered" evidence="1">
    <location>
        <begin position="1"/>
        <end position="100"/>
    </location>
</feature>
<feature type="compositionally biased region" description="Polar residues" evidence="1">
    <location>
        <begin position="1"/>
        <end position="25"/>
    </location>
</feature>
<reference evidence="2 3" key="1">
    <citation type="submission" date="2023-09" db="EMBL/GenBank/DDBJ databases">
        <authorList>
            <person name="Rey-Velasco X."/>
        </authorList>
    </citation>
    <scope>NUCLEOTIDE SEQUENCE [LARGE SCALE GENOMIC DNA]</scope>
    <source>
        <strain evidence="2 3">W431</strain>
    </source>
</reference>
<name>A0ABU2ZXT9_9GAMM</name>
<sequence>MQINSASSFTPQSALNIGGEQQSRVNEQRDRLVVQQEQEKARQQNTQNTQQNNDNERLDIDPAAIELVEQSQQLNANVDNNVQSRSQAPESQKAGYDQPSQQNLTAVSAYQSIGGIAQRDSIQETFGVDLYA</sequence>
<comment type="caution">
    <text evidence="2">The sequence shown here is derived from an EMBL/GenBank/DDBJ whole genome shotgun (WGS) entry which is preliminary data.</text>
</comment>
<gene>
    <name evidence="2" type="ORF">RM573_02460</name>
</gene>
<evidence type="ECO:0000256" key="1">
    <source>
        <dbReference type="SAM" id="MobiDB-lite"/>
    </source>
</evidence>
<dbReference type="EMBL" id="JAVRIF010000001">
    <property type="protein sequence ID" value="MDT0602448.1"/>
    <property type="molecule type" value="Genomic_DNA"/>
</dbReference>
<protein>
    <submittedName>
        <fullName evidence="2">Uncharacterized protein</fullName>
    </submittedName>
</protein>